<dbReference type="InterPro" id="IPR011993">
    <property type="entry name" value="PH-like_dom_sf"/>
</dbReference>
<evidence type="ECO:0000313" key="13">
    <source>
        <dbReference type="EMBL" id="PVD32233.1"/>
    </source>
</evidence>
<dbReference type="PRINTS" id="PR00628">
    <property type="entry name" value="INSULINRSI"/>
</dbReference>
<feature type="region of interest" description="Disordered" evidence="10">
    <location>
        <begin position="769"/>
        <end position="933"/>
    </location>
</feature>
<dbReference type="SMART" id="SM00310">
    <property type="entry name" value="PTBI"/>
    <property type="match status" value="1"/>
</dbReference>
<feature type="domain" description="PH" evidence="11">
    <location>
        <begin position="6"/>
        <end position="109"/>
    </location>
</feature>
<dbReference type="Pfam" id="PF02174">
    <property type="entry name" value="IRS"/>
    <property type="match status" value="1"/>
</dbReference>
<feature type="compositionally biased region" description="Low complexity" evidence="10">
    <location>
        <begin position="543"/>
        <end position="564"/>
    </location>
</feature>
<comment type="function">
    <text evidence="9">Activates phosphatidylinositol 3-kinase when bound to the regulatory p85 subunit. May mediate the control of various cellular processes by insulin-like peptides. When phosphorylated by the insulin receptor binds specifically to various cellular proteins containing SH2 domains. Involved in control of cell proliferation, cell size, and body and organ growth throughout development. Also has a role in a signaling pathway controlling the physiological response required to endure periods of low nutrient conditions. Insulin/insulin-like growth factor (IGF) signaling pathway has a role in regulating aging and is necessary in the ovary for vitellogenic maturation.</text>
</comment>
<dbReference type="PANTHER" id="PTHR10614:SF13">
    <property type="entry name" value="INSULIN RECEPTOR SUBSTRATE 1"/>
    <property type="match status" value="1"/>
</dbReference>
<dbReference type="PROSITE" id="PS50003">
    <property type="entry name" value="PH_DOMAIN"/>
    <property type="match status" value="1"/>
</dbReference>
<feature type="compositionally biased region" description="Basic and acidic residues" evidence="10">
    <location>
        <begin position="285"/>
        <end position="294"/>
    </location>
</feature>
<dbReference type="InterPro" id="IPR002404">
    <property type="entry name" value="IRS_PTB"/>
</dbReference>
<dbReference type="CDD" id="cd01204">
    <property type="entry name" value="PTB_IRS"/>
    <property type="match status" value="1"/>
</dbReference>
<keyword evidence="4" id="KW-0341">Growth regulation</keyword>
<keyword evidence="14" id="KW-1185">Reference proteome</keyword>
<evidence type="ECO:0000256" key="5">
    <source>
        <dbReference type="ARBA" id="ARBA00022737"/>
    </source>
</evidence>
<feature type="compositionally biased region" description="Polar residues" evidence="10">
    <location>
        <begin position="1343"/>
        <end position="1358"/>
    </location>
</feature>
<evidence type="ECO:0000259" key="11">
    <source>
        <dbReference type="PROSITE" id="PS50003"/>
    </source>
</evidence>
<dbReference type="Gene3D" id="2.30.29.30">
    <property type="entry name" value="Pleckstrin-homology domain (PH domain)/Phosphotyrosine-binding domain (PTB)"/>
    <property type="match status" value="2"/>
</dbReference>
<dbReference type="OrthoDB" id="946068at2759"/>
<dbReference type="GO" id="GO:0048477">
    <property type="term" value="P:oogenesis"/>
    <property type="evidence" value="ECO:0007669"/>
    <property type="project" value="UniProtKB-KW"/>
</dbReference>
<accession>A0A2T7PFN1</accession>
<feature type="compositionally biased region" description="Polar residues" evidence="10">
    <location>
        <begin position="497"/>
        <end position="519"/>
    </location>
</feature>
<dbReference type="CDD" id="cd01257">
    <property type="entry name" value="PH_IRS"/>
    <property type="match status" value="1"/>
</dbReference>
<feature type="region of interest" description="Disordered" evidence="10">
    <location>
        <begin position="1122"/>
        <end position="1165"/>
    </location>
</feature>
<feature type="region of interest" description="Disordered" evidence="10">
    <location>
        <begin position="259"/>
        <end position="347"/>
    </location>
</feature>
<keyword evidence="3" id="KW-0597">Phosphoprotein</keyword>
<protein>
    <recommendedName>
        <fullName evidence="2">Insulin receptor substrate 1</fullName>
    </recommendedName>
    <alternativeName>
        <fullName evidence="8">Protein chico</fullName>
    </alternativeName>
</protein>
<dbReference type="GO" id="GO:0005886">
    <property type="term" value="C:plasma membrane"/>
    <property type="evidence" value="ECO:0007669"/>
    <property type="project" value="TreeGrafter"/>
</dbReference>
<dbReference type="GO" id="GO:0005829">
    <property type="term" value="C:cytosol"/>
    <property type="evidence" value="ECO:0007669"/>
    <property type="project" value="TreeGrafter"/>
</dbReference>
<dbReference type="PROSITE" id="PS51064">
    <property type="entry name" value="IRS_PTB"/>
    <property type="match status" value="1"/>
</dbReference>
<evidence type="ECO:0000256" key="10">
    <source>
        <dbReference type="SAM" id="MobiDB-lite"/>
    </source>
</evidence>
<dbReference type="STRING" id="400727.A0A2T7PFN1"/>
<feature type="compositionally biased region" description="Low complexity" evidence="10">
    <location>
        <begin position="1412"/>
        <end position="1429"/>
    </location>
</feature>
<dbReference type="SMART" id="SM01244">
    <property type="entry name" value="IRS"/>
    <property type="match status" value="1"/>
</dbReference>
<evidence type="ECO:0000256" key="9">
    <source>
        <dbReference type="ARBA" id="ARBA00046145"/>
    </source>
</evidence>
<sequence length="1506" mass="162556">MKELLRLSACGFHLKPERTTMKKKFFVLRSTSSSGPARLEYYESEKKFNANHRPKRSIHLHTCFNINRKSDSRHKYAIALYTKEDCFSVICEDEKEQETWLSLMLDYQNEYVRDGDRGREHYEHVWQITVQPKGLGQTKALRGPCRLCLTSHNICFIKLNSEQPQFIFQLETVRSLAHSDNLFRMEVGKIAPTGEGELWMQADDNVIAQNLHETILSYMKNMDSTHFSSSTLPRSEFRQRTASESFTIGSCQKIKPRPMSVCPRITTSPGTSPSLDFGIPVPHRTRSDSNESKASRHSTSAMDGSLDMHQNITPLEEESDSDGSVSRDLSNPSSPGSFLNMDADEYSGGQPSSYMVMRPGSNTPPTHSISTGGYMDMAAGAYKDMSHSSYSDSSSYMPMNHVRPSSSMPVPIQQGHESPAGYMEMSGHMHLPPVKERGNDLGDFSHPPTRTYSLGSRPVKTVTKFSGYMDMSGRQGVSDNGRSCSAPHLITHHPHQGRSTATSSRTSNMDSPTPSASPLSMSMKSDDSDSFMELDFYRPRTASDSYSYRPRSSSFGLSQSSQAQPHRPRSSSHGQGTRPVRQNRLISSDSNRLSHEMLQRVSLNSSVRGSFDSLKVSSSESLRKLSLEVRAKTSQLSNNEYIDMSFEKRHTPSPQPNKQGGNGYVDMTLGSRKSSPSRVKSTSRSNSKSSSAEKLPESEYTPMSCSSGKDPVHRLLQDPQQQLQGTQGSTYMNLDIPDPGPRRQDPSPQDLENVDSYILCEPAPMVVGGGGSSVVCGSAKMDSGSQDPRNRSGSGGKEQKKKGFFHRHSHRDAAKHSSKRADQTQQSGTSSFEYTVSQSGIGAEKVTLGYDIRQKKSGSSRNSNRKSVPFLSRSLDASSSSSKGVQLKKSDTPPRGSLDSMDEYIEFSPMAVKSDSDSSHSSGSAHTPTIPSDNVVAAKVEPDYIGFEPGRIFSSKRSSGGNYMQMGETSNLGTSASFFNTKSKFSNKLKRSKSKEENAAASTLTNPVVATPTTNVSGTQDLGVVPQYIRASQKFSQPTVASSFPQRPHSANITYLTSPSTGFSFSSDMSSHGVCPPSSSSHISQSSGPASSVTMKSSSPSSSLDVFTKNSQAKKMDFLNIDPKRFSDGKNNIADSRKVLEDEPSAVAKAEGGRFGEESSSNVKPQVWDRTVTTQVESSTTPVEMLVSPAGPALISKPEAATSQTPAAEGVLPSSTKVEQASVSIADLPSSFMCEESASTQEPHLRKMCSSDRGCSLTESASSACGQVGTGELSDKGSGANTSSADSGSSGASDKPSQGDSCSSCRGGSSGAGTKHKEVKSPGLRPSRSSAPQLDAVFGLTRPDNTLSSKTDAESFTPSLGRGRHSSSTSQAGGGGNNGALPVNPGTSSRHSLTDLSGYEQMSFPSDALSHQQPAHYQVQQQMSPSQQQAPTPGPNGQGILNYVTLDLGSADSVGDGGDSSRSPRNKSRHPSSADEKGDSSSYATIDFGKSENLRNSGNKEVKFTL</sequence>
<feature type="region of interest" description="Disordered" evidence="10">
    <location>
        <begin position="473"/>
        <end position="526"/>
    </location>
</feature>
<feature type="compositionally biased region" description="Basic residues" evidence="10">
    <location>
        <begin position="799"/>
        <end position="810"/>
    </location>
</feature>
<evidence type="ECO:0000256" key="8">
    <source>
        <dbReference type="ARBA" id="ARBA00033282"/>
    </source>
</evidence>
<evidence type="ECO:0000256" key="2">
    <source>
        <dbReference type="ARBA" id="ARBA00015710"/>
    </source>
</evidence>
<dbReference type="SMART" id="SM00233">
    <property type="entry name" value="PH"/>
    <property type="match status" value="1"/>
</dbReference>
<dbReference type="Proteomes" id="UP000245119">
    <property type="component" value="Linkage Group LG4"/>
</dbReference>
<name>A0A2T7PFN1_POMCA</name>
<feature type="region of interest" description="Disordered" evidence="10">
    <location>
        <begin position="647"/>
        <end position="751"/>
    </location>
</feature>
<dbReference type="Pfam" id="PF00169">
    <property type="entry name" value="PH"/>
    <property type="match status" value="1"/>
</dbReference>
<feature type="compositionally biased region" description="Basic and acidic residues" evidence="10">
    <location>
        <begin position="1489"/>
        <end position="1506"/>
    </location>
</feature>
<feature type="compositionally biased region" description="Polar residues" evidence="10">
    <location>
        <begin position="322"/>
        <end position="337"/>
    </location>
</feature>
<feature type="domain" description="IRS-type PTB" evidence="12">
    <location>
        <begin position="122"/>
        <end position="226"/>
    </location>
</feature>
<evidence type="ECO:0000259" key="12">
    <source>
        <dbReference type="PROSITE" id="PS51064"/>
    </source>
</evidence>
<feature type="region of interest" description="Disordered" evidence="10">
    <location>
        <begin position="1066"/>
        <end position="1106"/>
    </location>
</feature>
<feature type="region of interest" description="Disordered" evidence="10">
    <location>
        <begin position="542"/>
        <end position="592"/>
    </location>
</feature>
<feature type="compositionally biased region" description="Low complexity" evidence="10">
    <location>
        <begin position="717"/>
        <end position="727"/>
    </location>
</feature>
<feature type="compositionally biased region" description="Basic and acidic residues" evidence="10">
    <location>
        <begin position="811"/>
        <end position="822"/>
    </location>
</feature>
<gene>
    <name evidence="13" type="ORF">C0Q70_07665</name>
</gene>
<evidence type="ECO:0000313" key="14">
    <source>
        <dbReference type="Proteomes" id="UP000245119"/>
    </source>
</evidence>
<feature type="compositionally biased region" description="Polar residues" evidence="10">
    <location>
        <begin position="1385"/>
        <end position="1395"/>
    </location>
</feature>
<feature type="compositionally biased region" description="Polar residues" evidence="10">
    <location>
        <begin position="823"/>
        <end position="840"/>
    </location>
</feature>
<keyword evidence="7" id="KW-0896">Oogenesis</keyword>
<dbReference type="PANTHER" id="PTHR10614">
    <property type="entry name" value="INSULIN RECEPTOR SUBSTRATE"/>
    <property type="match status" value="1"/>
</dbReference>
<proteinExistence type="predicted"/>
<evidence type="ECO:0000256" key="3">
    <source>
        <dbReference type="ARBA" id="ARBA00022553"/>
    </source>
</evidence>
<evidence type="ECO:0000256" key="1">
    <source>
        <dbReference type="ARBA" id="ARBA00011440"/>
    </source>
</evidence>
<feature type="compositionally biased region" description="Polar residues" evidence="10">
    <location>
        <begin position="297"/>
        <end position="313"/>
    </location>
</feature>
<feature type="compositionally biased region" description="Low complexity" evidence="10">
    <location>
        <begin position="1066"/>
        <end position="1103"/>
    </location>
</feature>
<evidence type="ECO:0000256" key="6">
    <source>
        <dbReference type="ARBA" id="ARBA00022782"/>
    </source>
</evidence>
<reference evidence="13 14" key="1">
    <citation type="submission" date="2018-04" db="EMBL/GenBank/DDBJ databases">
        <title>The genome of golden apple snail Pomacea canaliculata provides insight into stress tolerance and invasive adaptation.</title>
        <authorList>
            <person name="Liu C."/>
            <person name="Liu B."/>
            <person name="Ren Y."/>
            <person name="Zhang Y."/>
            <person name="Wang H."/>
            <person name="Li S."/>
            <person name="Jiang F."/>
            <person name="Yin L."/>
            <person name="Zhang G."/>
            <person name="Qian W."/>
            <person name="Fan W."/>
        </authorList>
    </citation>
    <scope>NUCLEOTIDE SEQUENCE [LARGE SCALE GENOMIC DNA]</scope>
    <source>
        <strain evidence="13">SZHN2017</strain>
        <tissue evidence="13">Muscle</tissue>
    </source>
</reference>
<feature type="compositionally biased region" description="Low complexity" evidence="10">
    <location>
        <begin position="1277"/>
        <end position="1307"/>
    </location>
</feature>
<feature type="region of interest" description="Disordered" evidence="10">
    <location>
        <begin position="1236"/>
        <end position="1506"/>
    </location>
</feature>
<dbReference type="GO" id="GO:0008286">
    <property type="term" value="P:insulin receptor signaling pathway"/>
    <property type="evidence" value="ECO:0007669"/>
    <property type="project" value="InterPro"/>
</dbReference>
<evidence type="ECO:0000256" key="7">
    <source>
        <dbReference type="ARBA" id="ARBA00022943"/>
    </source>
</evidence>
<keyword evidence="6" id="KW-0221">Differentiation</keyword>
<organism evidence="13 14">
    <name type="scientific">Pomacea canaliculata</name>
    <name type="common">Golden apple snail</name>
    <dbReference type="NCBI Taxonomy" id="400727"/>
    <lineage>
        <taxon>Eukaryota</taxon>
        <taxon>Metazoa</taxon>
        <taxon>Spiralia</taxon>
        <taxon>Lophotrochozoa</taxon>
        <taxon>Mollusca</taxon>
        <taxon>Gastropoda</taxon>
        <taxon>Caenogastropoda</taxon>
        <taxon>Architaenioglossa</taxon>
        <taxon>Ampullarioidea</taxon>
        <taxon>Ampullariidae</taxon>
        <taxon>Pomacea</taxon>
    </lineage>
</organism>
<comment type="subunit">
    <text evidence="1">Bindings to phosphatidylinositol 3-kinase and SHP2.</text>
</comment>
<dbReference type="InterPro" id="IPR039011">
    <property type="entry name" value="IRS"/>
</dbReference>
<feature type="compositionally biased region" description="Low complexity" evidence="10">
    <location>
        <begin position="857"/>
        <end position="882"/>
    </location>
</feature>
<keyword evidence="5" id="KW-0677">Repeat</keyword>
<feature type="compositionally biased region" description="Polar residues" evidence="10">
    <location>
        <begin position="265"/>
        <end position="274"/>
    </location>
</feature>
<dbReference type="SUPFAM" id="SSF50729">
    <property type="entry name" value="PH domain-like"/>
    <property type="match status" value="2"/>
</dbReference>
<dbReference type="GO" id="GO:0005158">
    <property type="term" value="F:insulin receptor binding"/>
    <property type="evidence" value="ECO:0007669"/>
    <property type="project" value="InterPro"/>
</dbReference>
<feature type="compositionally biased region" description="Low complexity" evidence="10">
    <location>
        <begin position="671"/>
        <end position="690"/>
    </location>
</feature>
<dbReference type="GO" id="GO:0043548">
    <property type="term" value="F:phosphatidylinositol 3-kinase binding"/>
    <property type="evidence" value="ECO:0007669"/>
    <property type="project" value="TreeGrafter"/>
</dbReference>
<evidence type="ECO:0000256" key="4">
    <source>
        <dbReference type="ARBA" id="ARBA00022604"/>
    </source>
</evidence>
<dbReference type="InterPro" id="IPR001849">
    <property type="entry name" value="PH_domain"/>
</dbReference>
<comment type="caution">
    <text evidence="13">The sequence shown here is derived from an EMBL/GenBank/DDBJ whole genome shotgun (WGS) entry which is preliminary data.</text>
</comment>
<dbReference type="EMBL" id="PZQS01000004">
    <property type="protein sequence ID" value="PVD32233.1"/>
    <property type="molecule type" value="Genomic_DNA"/>
</dbReference>